<dbReference type="OrthoDB" id="64693at2759"/>
<dbReference type="EMBL" id="VJMH01000853">
    <property type="protein sequence ID" value="KAF0714172.1"/>
    <property type="molecule type" value="Genomic_DNA"/>
</dbReference>
<proteinExistence type="predicted"/>
<evidence type="ECO:0000313" key="3">
    <source>
        <dbReference type="EMBL" id="VFT81142.1"/>
    </source>
</evidence>
<protein>
    <submittedName>
        <fullName evidence="3">Aste57867_4007 protein</fullName>
    </submittedName>
</protein>
<feature type="region of interest" description="Disordered" evidence="1">
    <location>
        <begin position="1"/>
        <end position="25"/>
    </location>
</feature>
<dbReference type="Proteomes" id="UP000332933">
    <property type="component" value="Unassembled WGS sequence"/>
</dbReference>
<feature type="compositionally biased region" description="Basic and acidic residues" evidence="1">
    <location>
        <begin position="1"/>
        <end position="23"/>
    </location>
</feature>
<name>A0A485KEP3_9STRA</name>
<dbReference type="AlphaFoldDB" id="A0A485KEP3"/>
<evidence type="ECO:0000313" key="4">
    <source>
        <dbReference type="Proteomes" id="UP000332933"/>
    </source>
</evidence>
<evidence type="ECO:0000256" key="1">
    <source>
        <dbReference type="SAM" id="MobiDB-lite"/>
    </source>
</evidence>
<reference evidence="3 4" key="1">
    <citation type="submission" date="2019-03" db="EMBL/GenBank/DDBJ databases">
        <authorList>
            <person name="Gaulin E."/>
            <person name="Dumas B."/>
        </authorList>
    </citation>
    <scope>NUCLEOTIDE SEQUENCE [LARGE SCALE GENOMIC DNA]</scope>
    <source>
        <strain evidence="3">CBS 568.67</strain>
    </source>
</reference>
<accession>A0A485KEP3</accession>
<organism evidence="3 4">
    <name type="scientific">Aphanomyces stellatus</name>
    <dbReference type="NCBI Taxonomy" id="120398"/>
    <lineage>
        <taxon>Eukaryota</taxon>
        <taxon>Sar</taxon>
        <taxon>Stramenopiles</taxon>
        <taxon>Oomycota</taxon>
        <taxon>Saprolegniomycetes</taxon>
        <taxon>Saprolegniales</taxon>
        <taxon>Verrucalvaceae</taxon>
        <taxon>Aphanomyces</taxon>
    </lineage>
</organism>
<reference evidence="2" key="2">
    <citation type="submission" date="2019-06" db="EMBL/GenBank/DDBJ databases">
        <title>Genomics analysis of Aphanomyces spp. identifies a new class of oomycete effector associated with host adaptation.</title>
        <authorList>
            <person name="Gaulin E."/>
        </authorList>
    </citation>
    <scope>NUCLEOTIDE SEQUENCE</scope>
    <source>
        <strain evidence="2">CBS 578.67</strain>
    </source>
</reference>
<dbReference type="EMBL" id="CAADRA010000853">
    <property type="protein sequence ID" value="VFT81142.1"/>
    <property type="molecule type" value="Genomic_DNA"/>
</dbReference>
<gene>
    <name evidence="3" type="primary">Aste57867_4007</name>
    <name evidence="2" type="ORF">As57867_003996</name>
    <name evidence="3" type="ORF">ASTE57867_4007</name>
</gene>
<sequence>MSGPRDTPKDKQERSEKNNEANKTKRLLNDALMLRDRQSPTEVERLLKKGGWANLLHRLEEREQSLASQAALFAKEEKTKEYLHNVKEIVRDAASLPDRRRLTLPPFHINQVVQALHLHPSPLLLQDAAWPILGGVCSNCFPLAERLDIDLLHEMTWRNRPLPMLPLAREIAVNWITSVLHRYAGRLVQHCEVATADAAAAGDCRTLVIPCASDSVYMEERSEVHLVHLASLATYHVTKFRKHRVKLSFETMVNVRKERYHGNLTSKPPLETFPTSAAHDIALSQVCSAYNDTATQCILTRQFEDADQYCVLACAITHDEKPWTKTTQREWVSWTMIQRNADGTATMTQLAIGTGLQHEDGRFIPYDEKESFEALVTHLEAHYKEAFEKDAKRTRTALGAMYTPPIAPKLFRPPSTTQVFIAPPRVDRRRPRQEASTSEAKKRIRGDIFDAVTSLQKFTDVFNDEEIAAFVGYMTDRPLHATAFVAMESSPALQRAWLLKIPQQAL</sequence>
<keyword evidence="4" id="KW-1185">Reference proteome</keyword>
<evidence type="ECO:0000313" key="2">
    <source>
        <dbReference type="EMBL" id="KAF0714172.1"/>
    </source>
</evidence>